<dbReference type="Gene3D" id="3.40.50.1000">
    <property type="entry name" value="HAD superfamily/HAD-like"/>
    <property type="match status" value="1"/>
</dbReference>
<accession>A0A433JE87</accession>
<dbReference type="InterPro" id="IPR051600">
    <property type="entry name" value="Beta-PGM-like"/>
</dbReference>
<evidence type="ECO:0000256" key="3">
    <source>
        <dbReference type="ARBA" id="ARBA00022723"/>
    </source>
</evidence>
<evidence type="ECO:0000256" key="4">
    <source>
        <dbReference type="ARBA" id="ARBA00022842"/>
    </source>
</evidence>
<dbReference type="NCBIfam" id="TIGR01509">
    <property type="entry name" value="HAD-SF-IA-v3"/>
    <property type="match status" value="1"/>
</dbReference>
<dbReference type="AlphaFoldDB" id="A0A433JE87"/>
<name>A0A433JE87_9PROT</name>
<protein>
    <submittedName>
        <fullName evidence="5">HAD family phosphatase</fullName>
    </submittedName>
</protein>
<organism evidence="5 6">
    <name type="scientific">Azospirillum doebereinerae</name>
    <dbReference type="NCBI Taxonomy" id="92933"/>
    <lineage>
        <taxon>Bacteria</taxon>
        <taxon>Pseudomonadati</taxon>
        <taxon>Pseudomonadota</taxon>
        <taxon>Alphaproteobacteria</taxon>
        <taxon>Rhodospirillales</taxon>
        <taxon>Azospirillaceae</taxon>
        <taxon>Azospirillum</taxon>
    </lineage>
</organism>
<dbReference type="RefSeq" id="WP_126995357.1">
    <property type="nucleotide sequence ID" value="NZ_JBNPXW010000002.1"/>
</dbReference>
<comment type="cofactor">
    <cofactor evidence="1">
        <name>Mg(2+)</name>
        <dbReference type="ChEBI" id="CHEBI:18420"/>
    </cofactor>
</comment>
<comment type="caution">
    <text evidence="5">The sequence shown here is derived from an EMBL/GenBank/DDBJ whole genome shotgun (WGS) entry which is preliminary data.</text>
</comment>
<dbReference type="SFLD" id="SFLDS00003">
    <property type="entry name" value="Haloacid_Dehalogenase"/>
    <property type="match status" value="1"/>
</dbReference>
<dbReference type="CDD" id="cd07505">
    <property type="entry name" value="HAD_BPGM-like"/>
    <property type="match status" value="1"/>
</dbReference>
<dbReference type="Proteomes" id="UP000280346">
    <property type="component" value="Unassembled WGS sequence"/>
</dbReference>
<reference evidence="5 6" key="1">
    <citation type="submission" date="2018-12" db="EMBL/GenBank/DDBJ databases">
        <authorList>
            <person name="Yang Y."/>
        </authorList>
    </citation>
    <scope>NUCLEOTIDE SEQUENCE [LARGE SCALE GENOMIC DNA]</scope>
    <source>
        <strain evidence="5 6">GSF71</strain>
    </source>
</reference>
<keyword evidence="4" id="KW-0460">Magnesium</keyword>
<dbReference type="OrthoDB" id="9800058at2"/>
<dbReference type="Pfam" id="PF13419">
    <property type="entry name" value="HAD_2"/>
    <property type="match status" value="1"/>
</dbReference>
<gene>
    <name evidence="5" type="ORF">EJ913_04975</name>
</gene>
<sequence>MAIEAILFDMDGVLVDARDWHYEALNKALRLFGMEIGVDDHLASFDGLPTRRKLEILSRSRGLPEALHGFLNELKQRHTEEIIAVRCRPVFHIQYAVSRLRRDGYRLAVCSNSVRNSVLRMMELSGLMPHLDFCLSNEDIARSKPHPEIYETAIGRLGLSPGRCLIVEDNEHGITAARAAGGHLMEVGGIEDVTYARIRAAIANADRKGGQ</sequence>
<dbReference type="PANTHER" id="PTHR46193:SF9">
    <property type="entry name" value="HALOACID DEHALOGENASE-LIKE HYDROLASE DOMAIN-CONTAINING PROTEIN SGPP"/>
    <property type="match status" value="1"/>
</dbReference>
<evidence type="ECO:0000256" key="2">
    <source>
        <dbReference type="ARBA" id="ARBA00006171"/>
    </source>
</evidence>
<proteinExistence type="inferred from homology"/>
<evidence type="ECO:0000313" key="5">
    <source>
        <dbReference type="EMBL" id="RUQ75203.1"/>
    </source>
</evidence>
<comment type="similarity">
    <text evidence="2">Belongs to the HAD-like hydrolase superfamily. CbbY/CbbZ/Gph/YieH family.</text>
</comment>
<evidence type="ECO:0000313" key="6">
    <source>
        <dbReference type="Proteomes" id="UP000280346"/>
    </source>
</evidence>
<dbReference type="InterPro" id="IPR023198">
    <property type="entry name" value="PGP-like_dom2"/>
</dbReference>
<dbReference type="SFLD" id="SFLDG01129">
    <property type="entry name" value="C1.5:_HAD__Beta-PGM__Phosphata"/>
    <property type="match status" value="1"/>
</dbReference>
<dbReference type="GO" id="GO:0003824">
    <property type="term" value="F:catalytic activity"/>
    <property type="evidence" value="ECO:0007669"/>
    <property type="project" value="UniProtKB-ARBA"/>
</dbReference>
<dbReference type="PANTHER" id="PTHR46193">
    <property type="entry name" value="6-PHOSPHOGLUCONATE PHOSPHATASE"/>
    <property type="match status" value="1"/>
</dbReference>
<dbReference type="InterPro" id="IPR036412">
    <property type="entry name" value="HAD-like_sf"/>
</dbReference>
<dbReference type="InterPro" id="IPR023214">
    <property type="entry name" value="HAD_sf"/>
</dbReference>
<dbReference type="InterPro" id="IPR041492">
    <property type="entry name" value="HAD_2"/>
</dbReference>
<dbReference type="PRINTS" id="PR00413">
    <property type="entry name" value="HADHALOGNASE"/>
</dbReference>
<evidence type="ECO:0000256" key="1">
    <source>
        <dbReference type="ARBA" id="ARBA00001946"/>
    </source>
</evidence>
<dbReference type="GO" id="GO:0046872">
    <property type="term" value="F:metal ion binding"/>
    <property type="evidence" value="ECO:0007669"/>
    <property type="project" value="UniProtKB-KW"/>
</dbReference>
<keyword evidence="6" id="KW-1185">Reference proteome</keyword>
<dbReference type="InterPro" id="IPR006439">
    <property type="entry name" value="HAD-SF_hydro_IA"/>
</dbReference>
<dbReference type="EMBL" id="RZIJ01000002">
    <property type="protein sequence ID" value="RUQ75203.1"/>
    <property type="molecule type" value="Genomic_DNA"/>
</dbReference>
<keyword evidence="3" id="KW-0479">Metal-binding</keyword>
<dbReference type="SUPFAM" id="SSF56784">
    <property type="entry name" value="HAD-like"/>
    <property type="match status" value="1"/>
</dbReference>
<dbReference type="Gene3D" id="1.10.150.240">
    <property type="entry name" value="Putative phosphatase, domain 2"/>
    <property type="match status" value="1"/>
</dbReference>